<dbReference type="Pfam" id="PF12833">
    <property type="entry name" value="HTH_18"/>
    <property type="match status" value="1"/>
</dbReference>
<dbReference type="PROSITE" id="PS01124">
    <property type="entry name" value="HTH_ARAC_FAMILY_2"/>
    <property type="match status" value="1"/>
</dbReference>
<keyword evidence="2" id="KW-0238">DNA-binding</keyword>
<dbReference type="Gene3D" id="3.40.50.880">
    <property type="match status" value="1"/>
</dbReference>
<feature type="region of interest" description="Disordered" evidence="4">
    <location>
        <begin position="327"/>
        <end position="350"/>
    </location>
</feature>
<dbReference type="Gene3D" id="1.10.10.60">
    <property type="entry name" value="Homeodomain-like"/>
    <property type="match status" value="1"/>
</dbReference>
<name>A0ABR6ELK0_9ACTN</name>
<dbReference type="PANTHER" id="PTHR43130:SF3">
    <property type="entry name" value="HTH-TYPE TRANSCRIPTIONAL REGULATOR RV1931C"/>
    <property type="match status" value="1"/>
</dbReference>
<organism evidence="6 7">
    <name type="scientific">Streptomyces durbertensis</name>
    <dbReference type="NCBI Taxonomy" id="2448886"/>
    <lineage>
        <taxon>Bacteria</taxon>
        <taxon>Bacillati</taxon>
        <taxon>Actinomycetota</taxon>
        <taxon>Actinomycetes</taxon>
        <taxon>Kitasatosporales</taxon>
        <taxon>Streptomycetaceae</taxon>
        <taxon>Streptomyces</taxon>
    </lineage>
</organism>
<keyword evidence="7" id="KW-1185">Reference proteome</keyword>
<protein>
    <submittedName>
        <fullName evidence="6">Helix-turn-helix domain-containing protein</fullName>
    </submittedName>
</protein>
<evidence type="ECO:0000259" key="5">
    <source>
        <dbReference type="PROSITE" id="PS01124"/>
    </source>
</evidence>
<dbReference type="Pfam" id="PF01965">
    <property type="entry name" value="DJ-1_PfpI"/>
    <property type="match status" value="1"/>
</dbReference>
<reference evidence="7" key="1">
    <citation type="journal article" date="2020" name="Syst. Appl. Microbiol.">
        <title>Streptomyces alkaliterrae sp. nov., isolated from an alkaline soil, and emended descriptions of Streptomyces alkaliphilus, Streptomyces calidiresistens and Streptomyces durbertensis.</title>
        <authorList>
            <person name="Swiecimska M."/>
            <person name="Golinska P."/>
            <person name="Nouioui I."/>
            <person name="Wypij M."/>
            <person name="Rai M."/>
            <person name="Sangal V."/>
            <person name="Goodfellow M."/>
        </authorList>
    </citation>
    <scope>NUCLEOTIDE SEQUENCE [LARGE SCALE GENOMIC DNA]</scope>
    <source>
        <strain evidence="7">DSM 104538</strain>
    </source>
</reference>
<dbReference type="SUPFAM" id="SSF46689">
    <property type="entry name" value="Homeodomain-like"/>
    <property type="match status" value="2"/>
</dbReference>
<keyword evidence="3" id="KW-0804">Transcription</keyword>
<proteinExistence type="predicted"/>
<evidence type="ECO:0000313" key="6">
    <source>
        <dbReference type="EMBL" id="MBB1246199.1"/>
    </source>
</evidence>
<dbReference type="InterPro" id="IPR052158">
    <property type="entry name" value="INH-QAR"/>
</dbReference>
<dbReference type="SMART" id="SM00342">
    <property type="entry name" value="HTH_ARAC"/>
    <property type="match status" value="1"/>
</dbReference>
<evidence type="ECO:0000256" key="4">
    <source>
        <dbReference type="SAM" id="MobiDB-lite"/>
    </source>
</evidence>
<evidence type="ECO:0000256" key="1">
    <source>
        <dbReference type="ARBA" id="ARBA00023015"/>
    </source>
</evidence>
<dbReference type="CDD" id="cd03137">
    <property type="entry name" value="GATase1_AraC_1"/>
    <property type="match status" value="1"/>
</dbReference>
<dbReference type="InterPro" id="IPR018062">
    <property type="entry name" value="HTH_AraC-typ_CS"/>
</dbReference>
<evidence type="ECO:0000256" key="2">
    <source>
        <dbReference type="ARBA" id="ARBA00023125"/>
    </source>
</evidence>
<accession>A0ABR6ELK0</accession>
<keyword evidence="1" id="KW-0805">Transcription regulation</keyword>
<dbReference type="InterPro" id="IPR009057">
    <property type="entry name" value="Homeodomain-like_sf"/>
</dbReference>
<dbReference type="Proteomes" id="UP000766698">
    <property type="component" value="Unassembled WGS sequence"/>
</dbReference>
<dbReference type="InterPro" id="IPR029062">
    <property type="entry name" value="Class_I_gatase-like"/>
</dbReference>
<dbReference type="SUPFAM" id="SSF52317">
    <property type="entry name" value="Class I glutamine amidotransferase-like"/>
    <property type="match status" value="1"/>
</dbReference>
<evidence type="ECO:0000313" key="7">
    <source>
        <dbReference type="Proteomes" id="UP000766698"/>
    </source>
</evidence>
<dbReference type="PROSITE" id="PS00041">
    <property type="entry name" value="HTH_ARAC_FAMILY_1"/>
    <property type="match status" value="1"/>
</dbReference>
<dbReference type="InterPro" id="IPR002818">
    <property type="entry name" value="DJ-1/PfpI"/>
</dbReference>
<dbReference type="RefSeq" id="WP_182857471.1">
    <property type="nucleotide sequence ID" value="NZ_WMLF01000430.1"/>
</dbReference>
<gene>
    <name evidence="6" type="ORF">GL263_21965</name>
</gene>
<evidence type="ECO:0000256" key="3">
    <source>
        <dbReference type="ARBA" id="ARBA00023163"/>
    </source>
</evidence>
<comment type="caution">
    <text evidence="6">The sequence shown here is derived from an EMBL/GenBank/DDBJ whole genome shotgun (WGS) entry which is preliminary data.</text>
</comment>
<dbReference type="InterPro" id="IPR018060">
    <property type="entry name" value="HTH_AraC"/>
</dbReference>
<dbReference type="PANTHER" id="PTHR43130">
    <property type="entry name" value="ARAC-FAMILY TRANSCRIPTIONAL REGULATOR"/>
    <property type="match status" value="1"/>
</dbReference>
<feature type="domain" description="HTH araC/xylS-type" evidence="5">
    <location>
        <begin position="225"/>
        <end position="323"/>
    </location>
</feature>
<sequence length="350" mass="37316">MTGKTLENAARHRVALLVTADSSPFELGVVTAVFGPYLPDLIPPRYELRVCAENATPVPLGAGASLSTPYGLDDLVEADTVVVPSSADLDTPPSERLLEALRAAHRAGARMVSTCTGAFTLAAAGLLDGRRATTHWRWAELLRARHPLVEVDPAPLYVDDGDVLTSAGSAAGLDLCLHLVRKDFGTEFANTVARRLVIQPHRDGGQAQYVEAPVGAPTAEDNGVARSMTWALEHLAEPVTVADLARRADMSERSYLRHFARTTGSSPIRWLVARRVRASLPMLESTRASIEEVAAAVGFESVVTYRHHFGRLMRTSPSAYRRGFRAAPAGAPTDAPAGIDAGAGSDRLAG</sequence>
<dbReference type="EMBL" id="WMLF01000430">
    <property type="protein sequence ID" value="MBB1246199.1"/>
    <property type="molecule type" value="Genomic_DNA"/>
</dbReference>